<reference evidence="3 4" key="1">
    <citation type="submission" date="2024-04" db="EMBL/GenBank/DDBJ databases">
        <title>Phyllosticta paracitricarpa is synonymous to the EU quarantine fungus P. citricarpa based on phylogenomic analyses.</title>
        <authorList>
            <consortium name="Lawrence Berkeley National Laboratory"/>
            <person name="Van ingen-buijs V.A."/>
            <person name="Van westerhoven A.C."/>
            <person name="Haridas S."/>
            <person name="Skiadas P."/>
            <person name="Martin F."/>
            <person name="Groenewald J.Z."/>
            <person name="Crous P.W."/>
            <person name="Seidl M.F."/>
        </authorList>
    </citation>
    <scope>NUCLEOTIDE SEQUENCE [LARGE SCALE GENOMIC DNA]</scope>
    <source>
        <strain evidence="3 4">CBS 141358</strain>
    </source>
</reference>
<organism evidence="3 4">
    <name type="scientific">Phyllosticta paracitricarpa</name>
    <dbReference type="NCBI Taxonomy" id="2016321"/>
    <lineage>
        <taxon>Eukaryota</taxon>
        <taxon>Fungi</taxon>
        <taxon>Dikarya</taxon>
        <taxon>Ascomycota</taxon>
        <taxon>Pezizomycotina</taxon>
        <taxon>Dothideomycetes</taxon>
        <taxon>Dothideomycetes incertae sedis</taxon>
        <taxon>Botryosphaeriales</taxon>
        <taxon>Phyllostictaceae</taxon>
        <taxon>Phyllosticta</taxon>
    </lineage>
</organism>
<evidence type="ECO:0000313" key="4">
    <source>
        <dbReference type="Proteomes" id="UP001367316"/>
    </source>
</evidence>
<accession>A0ABR1NCG9</accession>
<keyword evidence="2" id="KW-0812">Transmembrane</keyword>
<keyword evidence="2" id="KW-1133">Transmembrane helix</keyword>
<feature type="transmembrane region" description="Helical" evidence="2">
    <location>
        <begin position="236"/>
        <end position="253"/>
    </location>
</feature>
<comment type="caution">
    <text evidence="3">The sequence shown here is derived from an EMBL/GenBank/DDBJ whole genome shotgun (WGS) entry which is preliminary data.</text>
</comment>
<dbReference type="EMBL" id="JBBPBF010000008">
    <property type="protein sequence ID" value="KAK7612878.1"/>
    <property type="molecule type" value="Genomic_DNA"/>
</dbReference>
<feature type="compositionally biased region" description="Basic residues" evidence="1">
    <location>
        <begin position="14"/>
        <end position="23"/>
    </location>
</feature>
<gene>
    <name evidence="3" type="ORF">JOL62DRAFT_419820</name>
</gene>
<sequence>MASFNLNPFPNITKNRRGPRGPKRLPNLFPTLRPNLLLLLLQILQYTPSTARRSVTHAGKSGTLRAARVLPKALHAQSLAVVVSYRLAIENTPASIRTTKAISSATSVGNVSNLSPWSRSRLALDATMAVATTSCPPVNLSENTNAGTSKAMSSDVSVCLVVTGPSQSETMKAIPRATPAANVPRSSLRRNSRIQTVVTTTKSATKSSLLSFFCFPSFSFLLFLSFFFFPSFSFPYTLRCLSPTAFFIFIVFYRNPHFTALRPNGGSLLDHVRLQTMGAKLALSSLL</sequence>
<dbReference type="Proteomes" id="UP001367316">
    <property type="component" value="Unassembled WGS sequence"/>
</dbReference>
<name>A0ABR1NCG9_9PEZI</name>
<evidence type="ECO:0000256" key="1">
    <source>
        <dbReference type="SAM" id="MobiDB-lite"/>
    </source>
</evidence>
<proteinExistence type="predicted"/>
<feature type="region of interest" description="Disordered" evidence="1">
    <location>
        <begin position="1"/>
        <end position="25"/>
    </location>
</feature>
<feature type="compositionally biased region" description="Polar residues" evidence="1">
    <location>
        <begin position="1"/>
        <end position="13"/>
    </location>
</feature>
<keyword evidence="2" id="KW-0472">Membrane</keyword>
<feature type="transmembrane region" description="Helical" evidence="2">
    <location>
        <begin position="209"/>
        <end position="230"/>
    </location>
</feature>
<keyword evidence="4" id="KW-1185">Reference proteome</keyword>
<evidence type="ECO:0000313" key="3">
    <source>
        <dbReference type="EMBL" id="KAK7612878.1"/>
    </source>
</evidence>
<protein>
    <submittedName>
        <fullName evidence="3">Uncharacterized protein</fullName>
    </submittedName>
</protein>
<evidence type="ECO:0000256" key="2">
    <source>
        <dbReference type="SAM" id="Phobius"/>
    </source>
</evidence>